<keyword evidence="4" id="KW-1185">Reference proteome</keyword>
<gene>
    <name evidence="3" type="ORF">G9U51_08820</name>
</gene>
<comment type="caution">
    <text evidence="3">The sequence shown here is derived from an EMBL/GenBank/DDBJ whole genome shotgun (WGS) entry which is preliminary data.</text>
</comment>
<feature type="domain" description="DUF8010" evidence="1">
    <location>
        <begin position="2"/>
        <end position="103"/>
    </location>
</feature>
<evidence type="ECO:0000313" key="3">
    <source>
        <dbReference type="EMBL" id="NHN55876.1"/>
    </source>
</evidence>
<dbReference type="AlphaFoldDB" id="A0A967EEP9"/>
<feature type="domain" description="DUF8185" evidence="2">
    <location>
        <begin position="110"/>
        <end position="195"/>
    </location>
</feature>
<dbReference type="Pfam" id="PF26035">
    <property type="entry name" value="DUF8010"/>
    <property type="match status" value="1"/>
</dbReference>
<evidence type="ECO:0000259" key="1">
    <source>
        <dbReference type="Pfam" id="PF26035"/>
    </source>
</evidence>
<name>A0A967EEP9_9MICO</name>
<proteinExistence type="predicted"/>
<evidence type="ECO:0000259" key="2">
    <source>
        <dbReference type="Pfam" id="PF26572"/>
    </source>
</evidence>
<sequence>MTELILSDEQTRADVATFVGRALRVDGNGAIRLQAQGMTLALWVGALSGSGLVLRNVAVAMRAVALGQPADLDVVVPLVAIRDRLAREDNGRSLPVPPQEVVAAWAAMSPPRSGWAAAGEIDPEGLKSAALQGISRIKAGESAETVWAEALTDAVTKGAAFAAYALGFLGDQPAQVRTAGNWTRLSTAAGHVLTR</sequence>
<protein>
    <submittedName>
        <fullName evidence="3">Uncharacterized protein</fullName>
    </submittedName>
</protein>
<evidence type="ECO:0000313" key="4">
    <source>
        <dbReference type="Proteomes" id="UP000744769"/>
    </source>
</evidence>
<dbReference type="InterPro" id="IPR058498">
    <property type="entry name" value="DUF8185"/>
</dbReference>
<dbReference type="InterPro" id="IPR058323">
    <property type="entry name" value="DUF8010"/>
</dbReference>
<dbReference type="EMBL" id="JAAOIV010000005">
    <property type="protein sequence ID" value="NHN55876.1"/>
    <property type="molecule type" value="Genomic_DNA"/>
</dbReference>
<dbReference type="Proteomes" id="UP000744769">
    <property type="component" value="Unassembled WGS sequence"/>
</dbReference>
<dbReference type="RefSeq" id="WP_166196080.1">
    <property type="nucleotide sequence ID" value="NZ_JAAOIV010000005.1"/>
</dbReference>
<organism evidence="3 4">
    <name type="scientific">Metallococcus carri</name>
    <dbReference type="NCBI Taxonomy" id="1656884"/>
    <lineage>
        <taxon>Bacteria</taxon>
        <taxon>Bacillati</taxon>
        <taxon>Actinomycetota</taxon>
        <taxon>Actinomycetes</taxon>
        <taxon>Micrococcales</taxon>
        <taxon>Dermacoccaceae</taxon>
        <taxon>Metallococcus</taxon>
    </lineage>
</organism>
<accession>A0A967EEP9</accession>
<dbReference type="Pfam" id="PF26572">
    <property type="entry name" value="DUF8185"/>
    <property type="match status" value="1"/>
</dbReference>
<reference evidence="3" key="1">
    <citation type="submission" date="2020-03" db="EMBL/GenBank/DDBJ databases">
        <title>Draft sequencing of Calidifontibacter sp. DB0510.</title>
        <authorList>
            <person name="Kim D.-U."/>
        </authorList>
    </citation>
    <scope>NUCLEOTIDE SEQUENCE</scope>
    <source>
        <strain evidence="3">DB0510</strain>
    </source>
</reference>